<dbReference type="InterPro" id="IPR011765">
    <property type="entry name" value="Pept_M16_N"/>
</dbReference>
<dbReference type="FunFam" id="3.30.830.10:FF:000011">
    <property type="entry name" value="Presequence protease, mitochondrial"/>
    <property type="match status" value="1"/>
</dbReference>
<dbReference type="PANTHER" id="PTHR43016">
    <property type="entry name" value="PRESEQUENCE PROTEASE"/>
    <property type="match status" value="1"/>
</dbReference>
<dbReference type="InterPro" id="IPR007863">
    <property type="entry name" value="Peptidase_M16_C"/>
</dbReference>
<dbReference type="EMBL" id="CP154858">
    <property type="protein sequence ID" value="XDT73435.1"/>
    <property type="molecule type" value="Genomic_DNA"/>
</dbReference>
<dbReference type="Pfam" id="PF00675">
    <property type="entry name" value="Peptidase_M16"/>
    <property type="match status" value="1"/>
</dbReference>
<gene>
    <name evidence="2" type="ORF">AAIA72_05545</name>
</gene>
<feature type="domain" description="Peptidase M16C associated" evidence="1">
    <location>
        <begin position="467"/>
        <end position="702"/>
    </location>
</feature>
<dbReference type="GO" id="GO:0006508">
    <property type="term" value="P:proteolysis"/>
    <property type="evidence" value="ECO:0007669"/>
    <property type="project" value="InterPro"/>
</dbReference>
<dbReference type="InterPro" id="IPR011249">
    <property type="entry name" value="Metalloenz_LuxS/M16"/>
</dbReference>
<organism evidence="2">
    <name type="scientific">Thermohahella caldifontis</name>
    <dbReference type="NCBI Taxonomy" id="3142973"/>
    <lineage>
        <taxon>Bacteria</taxon>
        <taxon>Pseudomonadati</taxon>
        <taxon>Pseudomonadota</taxon>
        <taxon>Gammaproteobacteria</taxon>
        <taxon>Oceanospirillales</taxon>
        <taxon>Hahellaceae</taxon>
        <taxon>Thermohahella</taxon>
    </lineage>
</organism>
<reference evidence="2" key="1">
    <citation type="submission" date="2024-05" db="EMBL/GenBank/DDBJ databases">
        <title>Genome sequencing of novel strain.</title>
        <authorList>
            <person name="Ganbat D."/>
            <person name="Ganbat S."/>
            <person name="Lee S.-J."/>
        </authorList>
    </citation>
    <scope>NUCLEOTIDE SEQUENCE</scope>
    <source>
        <strain evidence="2">SMD15-11</strain>
    </source>
</reference>
<dbReference type="RefSeq" id="WP_369602426.1">
    <property type="nucleotide sequence ID" value="NZ_CP154858.1"/>
</dbReference>
<name>A0AB39UZ04_9GAMM</name>
<dbReference type="AlphaFoldDB" id="A0AB39UZ04"/>
<accession>A0AB39UZ04</accession>
<protein>
    <submittedName>
        <fullName evidence="2">Insulinase family protein</fullName>
    </submittedName>
</protein>
<dbReference type="PANTHER" id="PTHR43016:SF13">
    <property type="entry name" value="PRESEQUENCE PROTEASE, MITOCHONDRIAL"/>
    <property type="match status" value="1"/>
</dbReference>
<dbReference type="SUPFAM" id="SSF63411">
    <property type="entry name" value="LuxS/MPP-like metallohydrolase"/>
    <property type="match status" value="3"/>
</dbReference>
<sequence length="735" mass="82316">MTHTQQNDQQPFEHLSTHHVRSLGLDVETWRHRVTGLMHYHLHGNFDENVFLIAFRTMPQDSTGVAHILEHTTLCGSERYPVRDPFFMMTRRSLNTFMNAFTSADWTAYPFASCNRKDYFNLLDVYVDAVFFPKLDPLDFAQEGHRLEFEKPDDPATPLTIRGVVYNEMKGAMSSPVSQLWQAVTRHLYPTTTYHYNSGGDPDCIPDLTWEALREFHSRHYHPGNAIVMTFGDMQAHEIQARLQANALSRFEGDGAPFSVPREKRYFSPLRVEEGYAAPKEEGKRQDHVVVGWLLGDATDLEGVLEGHLLSNVLLDNSASPLMHVLETTELGDAPSPLCGFEDGQRETLFVCGLEGVRAEDSARVEALILSELERIVREGVEQDQVEAVLHQLELSQREISGDGYPFGLHLILSALPYAVHGSDPVRALDLEPALASLREKVRDPGYVPGLVRRWLLDNPHRVTLTLRADDRLEGRREAALREALAELKSGMDEEEKARLVEQARILEARQNAQPDAGCLPKVTIEDVPKSLRRPQPLSPAPEGVAAYARGTNGIAYARLVYPLPELSPEQLVRLGWLSRLMGEIGAGERDYMALQGQMALVSGGIRAHAEVRQMCGPDAPYKGYLGLTGKALHRNRDAMADLLTDLATRTRFDEIARIRDLLTQERARRLASVTGSGHSYAMMAAAAAISPLALLSHQGEGCWGFGSWWPWMMQPDRARLSLTTGWPGFDSFMK</sequence>
<dbReference type="SMART" id="SM01264">
    <property type="entry name" value="M16C_associated"/>
    <property type="match status" value="1"/>
</dbReference>
<evidence type="ECO:0000313" key="2">
    <source>
        <dbReference type="EMBL" id="XDT73435.1"/>
    </source>
</evidence>
<proteinExistence type="predicted"/>
<dbReference type="KEGG" id="tcd:AAIA72_05545"/>
<evidence type="ECO:0000259" key="1">
    <source>
        <dbReference type="SMART" id="SM01264"/>
    </source>
</evidence>
<dbReference type="Pfam" id="PF08367">
    <property type="entry name" value="M16C_assoc"/>
    <property type="match status" value="1"/>
</dbReference>
<dbReference type="Gene3D" id="3.30.830.10">
    <property type="entry name" value="Metalloenzyme, LuxS/M16 peptidase-like"/>
    <property type="match status" value="3"/>
</dbReference>
<dbReference type="Pfam" id="PF05193">
    <property type="entry name" value="Peptidase_M16_C"/>
    <property type="match status" value="1"/>
</dbReference>
<dbReference type="GO" id="GO:0046872">
    <property type="term" value="F:metal ion binding"/>
    <property type="evidence" value="ECO:0007669"/>
    <property type="project" value="InterPro"/>
</dbReference>
<dbReference type="InterPro" id="IPR013578">
    <property type="entry name" value="Peptidase_M16C_assoc"/>
</dbReference>